<organism evidence="2">
    <name type="scientific">Tanacetum cinerariifolium</name>
    <name type="common">Dalmatian daisy</name>
    <name type="synonym">Chrysanthemum cinerariifolium</name>
    <dbReference type="NCBI Taxonomy" id="118510"/>
    <lineage>
        <taxon>Eukaryota</taxon>
        <taxon>Viridiplantae</taxon>
        <taxon>Streptophyta</taxon>
        <taxon>Embryophyta</taxon>
        <taxon>Tracheophyta</taxon>
        <taxon>Spermatophyta</taxon>
        <taxon>Magnoliopsida</taxon>
        <taxon>eudicotyledons</taxon>
        <taxon>Gunneridae</taxon>
        <taxon>Pentapetalae</taxon>
        <taxon>asterids</taxon>
        <taxon>campanulids</taxon>
        <taxon>Asterales</taxon>
        <taxon>Asteraceae</taxon>
        <taxon>Asteroideae</taxon>
        <taxon>Anthemideae</taxon>
        <taxon>Anthemidinae</taxon>
        <taxon>Tanacetum</taxon>
    </lineage>
</organism>
<feature type="region of interest" description="Disordered" evidence="1">
    <location>
        <begin position="29"/>
        <end position="73"/>
    </location>
</feature>
<gene>
    <name evidence="2" type="ORF">Tci_904826</name>
</gene>
<reference evidence="2" key="1">
    <citation type="journal article" date="2019" name="Sci. Rep.">
        <title>Draft genome of Tanacetum cinerariifolium, the natural source of mosquito coil.</title>
        <authorList>
            <person name="Yamashiro T."/>
            <person name="Shiraishi A."/>
            <person name="Satake H."/>
            <person name="Nakayama K."/>
        </authorList>
    </citation>
    <scope>NUCLEOTIDE SEQUENCE</scope>
</reference>
<feature type="non-terminal residue" evidence="2">
    <location>
        <position position="73"/>
    </location>
</feature>
<accession>A0A699VCD8</accession>
<dbReference type="EMBL" id="BKCJ011428857">
    <property type="protein sequence ID" value="GFD32857.1"/>
    <property type="molecule type" value="Genomic_DNA"/>
</dbReference>
<protein>
    <submittedName>
        <fullName evidence="2">Uncharacterized protein</fullName>
    </submittedName>
</protein>
<comment type="caution">
    <text evidence="2">The sequence shown here is derived from an EMBL/GenBank/DDBJ whole genome shotgun (WGS) entry which is preliminary data.</text>
</comment>
<name>A0A699VCD8_TANCI</name>
<dbReference type="AlphaFoldDB" id="A0A699VCD8"/>
<proteinExistence type="predicted"/>
<sequence>MGRAGKVAVFRPGRCSPFWPAGIFSRPAARRWPSGLSGAGRQSFSIGPPGAAGGRGRPSRPGEQSSARHRRAA</sequence>
<evidence type="ECO:0000313" key="2">
    <source>
        <dbReference type="EMBL" id="GFD32857.1"/>
    </source>
</evidence>
<evidence type="ECO:0000256" key="1">
    <source>
        <dbReference type="SAM" id="MobiDB-lite"/>
    </source>
</evidence>